<feature type="region of interest" description="Disordered" evidence="1">
    <location>
        <begin position="1"/>
        <end position="574"/>
    </location>
</feature>
<comment type="caution">
    <text evidence="2">The sequence shown here is derived from an EMBL/GenBank/DDBJ whole genome shotgun (WGS) entry which is preliminary data.</text>
</comment>
<feature type="compositionally biased region" description="Polar residues" evidence="1">
    <location>
        <begin position="213"/>
        <end position="241"/>
    </location>
</feature>
<organism evidence="2 3">
    <name type="scientific">Echria macrotheca</name>
    <dbReference type="NCBI Taxonomy" id="438768"/>
    <lineage>
        <taxon>Eukaryota</taxon>
        <taxon>Fungi</taxon>
        <taxon>Dikarya</taxon>
        <taxon>Ascomycota</taxon>
        <taxon>Pezizomycotina</taxon>
        <taxon>Sordariomycetes</taxon>
        <taxon>Sordariomycetidae</taxon>
        <taxon>Sordariales</taxon>
        <taxon>Schizotheciaceae</taxon>
        <taxon>Echria</taxon>
    </lineage>
</organism>
<sequence>MSAAPLTASNASTSPSPERREASPHPTALSPPPPSHLELYGRKPLPPIPATAERVSSASKLSKEMNRAFDTHHHAAHGNDIHHHHLVDFAKTEEADQVQARRSDWSPSPPPSSGSSLPKMMKIATRKARRRVDTAVRAVPNTPPDELLSPQPRSSVQKILKLTSVRPVGNSNTSSSPSGHNSPHKIKQLMGMDIGPEEKHRRLLGENRADVSPLSNRSSSVYSQDLDTAISETDSLDIGTNTEGGGGSGYASDPTSSLYFAHITNRSKLPPSSHPAVPSPLNLSKDRFASDGSSIRSTAAQLPPPQTPSPRGFARSSSRDGSRGRSHGSSSPSDRYARDIIYHTPPRQTGTWSNPYSPEQYWQLQSPPEGSRAPPVTPRTTWMAAPTRHGGTQIPPGYSTASSGSMVPLPLSHSPSPHGSGGGSRFASPAHSASASASDHPLSRTVSTGTFGDQHQHQHQYQHQHSPSPSSRSYEHYHHQNHSSDHRSIITTASSDREDLIRTGSPSPRKQRRSLMSKVFSPKRATAETPVVTSPLLDHPATSPSSSASPGKSFSSWRQRYRRGSTNSSGAPVVDEASWMGSLSLSSSPRKMSVGGGGVAAMGSLVGDMVEHARVAAGIRTRAERRRESLKSKIVVVGERGERLGVGEGRTGGIEKVSAVAVRGGGVGVVGGTAAGEKEDRGGKKKGKEDVVVGGMVQGDSPWI</sequence>
<feature type="compositionally biased region" description="Low complexity" evidence="1">
    <location>
        <begin position="169"/>
        <end position="181"/>
    </location>
</feature>
<name>A0AAJ0BC56_9PEZI</name>
<feature type="compositionally biased region" description="Low complexity" evidence="1">
    <location>
        <begin position="408"/>
        <end position="418"/>
    </location>
</feature>
<dbReference type="AlphaFoldDB" id="A0AAJ0BC56"/>
<dbReference type="Proteomes" id="UP001239445">
    <property type="component" value="Unassembled WGS sequence"/>
</dbReference>
<feature type="compositionally biased region" description="Low complexity" evidence="1">
    <location>
        <begin position="427"/>
        <end position="438"/>
    </location>
</feature>
<feature type="compositionally biased region" description="Basic and acidic residues" evidence="1">
    <location>
        <begin position="676"/>
        <end position="689"/>
    </location>
</feature>
<protein>
    <submittedName>
        <fullName evidence="2">Uncharacterized protein</fullName>
    </submittedName>
</protein>
<evidence type="ECO:0000256" key="1">
    <source>
        <dbReference type="SAM" id="MobiDB-lite"/>
    </source>
</evidence>
<evidence type="ECO:0000313" key="2">
    <source>
        <dbReference type="EMBL" id="KAK1755125.1"/>
    </source>
</evidence>
<reference evidence="2" key="1">
    <citation type="submission" date="2023-06" db="EMBL/GenBank/DDBJ databases">
        <title>Genome-scale phylogeny and comparative genomics of the fungal order Sordariales.</title>
        <authorList>
            <consortium name="Lawrence Berkeley National Laboratory"/>
            <person name="Hensen N."/>
            <person name="Bonometti L."/>
            <person name="Westerberg I."/>
            <person name="Brannstrom I.O."/>
            <person name="Guillou S."/>
            <person name="Cros-Aarteil S."/>
            <person name="Calhoun S."/>
            <person name="Haridas S."/>
            <person name="Kuo A."/>
            <person name="Mondo S."/>
            <person name="Pangilinan J."/>
            <person name="Riley R."/>
            <person name="Labutti K."/>
            <person name="Andreopoulos B."/>
            <person name="Lipzen A."/>
            <person name="Chen C."/>
            <person name="Yanf M."/>
            <person name="Daum C."/>
            <person name="Ng V."/>
            <person name="Clum A."/>
            <person name="Steindorff A."/>
            <person name="Ohm R."/>
            <person name="Martin F."/>
            <person name="Silar P."/>
            <person name="Natvig D."/>
            <person name="Lalanne C."/>
            <person name="Gautier V."/>
            <person name="Ament-Velasquez S.L."/>
            <person name="Kruys A."/>
            <person name="Hutchinson M.I."/>
            <person name="Powell A.J."/>
            <person name="Barry K."/>
            <person name="Miller A.N."/>
            <person name="Grigoriev I.V."/>
            <person name="Debuchy R."/>
            <person name="Gladieux P."/>
            <person name="Thoren M.H."/>
            <person name="Johannesson H."/>
        </authorList>
    </citation>
    <scope>NUCLEOTIDE SEQUENCE</scope>
    <source>
        <strain evidence="2">PSN4</strain>
    </source>
</reference>
<feature type="compositionally biased region" description="Polar residues" evidence="1">
    <location>
        <begin position="346"/>
        <end position="368"/>
    </location>
</feature>
<dbReference type="EMBL" id="MU839834">
    <property type="protein sequence ID" value="KAK1755125.1"/>
    <property type="molecule type" value="Genomic_DNA"/>
</dbReference>
<feature type="region of interest" description="Disordered" evidence="1">
    <location>
        <begin position="670"/>
        <end position="689"/>
    </location>
</feature>
<feature type="compositionally biased region" description="Polar residues" evidence="1">
    <location>
        <begin position="7"/>
        <end position="16"/>
    </location>
</feature>
<feature type="compositionally biased region" description="Low complexity" evidence="1">
    <location>
        <begin position="543"/>
        <end position="556"/>
    </location>
</feature>
<proteinExistence type="predicted"/>
<feature type="compositionally biased region" description="Polar residues" evidence="1">
    <location>
        <begin position="444"/>
        <end position="453"/>
    </location>
</feature>
<evidence type="ECO:0000313" key="3">
    <source>
        <dbReference type="Proteomes" id="UP001239445"/>
    </source>
</evidence>
<feature type="compositionally biased region" description="Basic and acidic residues" evidence="1">
    <location>
        <begin position="196"/>
        <end position="209"/>
    </location>
</feature>
<accession>A0AAJ0BC56</accession>
<gene>
    <name evidence="2" type="ORF">QBC47DRAFT_446870</name>
</gene>
<feature type="compositionally biased region" description="Low complexity" evidence="1">
    <location>
        <begin position="463"/>
        <end position="472"/>
    </location>
</feature>
<feature type="compositionally biased region" description="Polar residues" evidence="1">
    <location>
        <begin position="291"/>
        <end position="300"/>
    </location>
</feature>
<feature type="compositionally biased region" description="Basic and acidic residues" evidence="1">
    <location>
        <begin position="473"/>
        <end position="488"/>
    </location>
</feature>
<keyword evidence="3" id="KW-1185">Reference proteome</keyword>
<feature type="compositionally biased region" description="Basic and acidic residues" evidence="1">
    <location>
        <begin position="61"/>
        <end position="104"/>
    </location>
</feature>